<dbReference type="Proteomes" id="UP000014463">
    <property type="component" value="Unassembled WGS sequence"/>
</dbReference>
<name>S2KS78_LITA3</name>
<keyword evidence="2" id="KW-1185">Reference proteome</keyword>
<accession>S2KS78</accession>
<protein>
    <recommendedName>
        <fullName evidence="3">Apea-like HEPN domain-containing protein</fullName>
    </recommendedName>
</protein>
<reference evidence="1 2" key="1">
    <citation type="journal article" date="2013" name="Genome Announc.">
        <title>Draft genome sequence of the moderately halophilic gammaproteobacterium Halomonas anticariensis FP35.</title>
        <authorList>
            <person name="Tahrioui A."/>
            <person name="Quesada E."/>
            <person name="Llamas I."/>
        </authorList>
    </citation>
    <scope>NUCLEOTIDE SEQUENCE [LARGE SCALE GENOMIC DNA]</scope>
    <source>
        <strain evidence="2">DSM 16096 / CECT 5854 / LMG 22089 / FP35</strain>
    </source>
</reference>
<evidence type="ECO:0000313" key="2">
    <source>
        <dbReference type="Proteomes" id="UP000014463"/>
    </source>
</evidence>
<sequence length="139" mass="16322">MTLLCSLIEFLESSYQGKKYRYCKDRDLQENEYNKSKQCFVEFLTTRKPFSDKFTADEALEFYSSIRCGLLHEASTKNGWKIWAKSDSGEDIISQQAKTVYRDDFELAVKAYIKAYGNKLTQDKRLQEAFIRKFDALCE</sequence>
<dbReference type="AlphaFoldDB" id="S2KS78"/>
<organism evidence="1 2">
    <name type="scientific">Litchfieldella anticariensis (strain DSM 16096 / CECT 5854 / CIP 108499 / LMG 22089 / FP35)</name>
    <name type="common">Halomonas anticariensis</name>
    <dbReference type="NCBI Taxonomy" id="1121939"/>
    <lineage>
        <taxon>Bacteria</taxon>
        <taxon>Pseudomonadati</taxon>
        <taxon>Pseudomonadota</taxon>
        <taxon>Gammaproteobacteria</taxon>
        <taxon>Oceanospirillales</taxon>
        <taxon>Halomonadaceae</taxon>
        <taxon>Litchfieldella</taxon>
    </lineage>
</organism>
<evidence type="ECO:0000313" key="1">
    <source>
        <dbReference type="EMBL" id="EPC03348.1"/>
    </source>
</evidence>
<dbReference type="eggNOG" id="ENOG5033DKH">
    <property type="taxonomic scope" value="Bacteria"/>
</dbReference>
<proteinExistence type="predicted"/>
<evidence type="ECO:0008006" key="3">
    <source>
        <dbReference type="Google" id="ProtNLM"/>
    </source>
</evidence>
<dbReference type="EMBL" id="ASTJ01000012">
    <property type="protein sequence ID" value="EPC03348.1"/>
    <property type="molecule type" value="Genomic_DNA"/>
</dbReference>
<gene>
    <name evidence="1" type="ORF">L861_17550</name>
</gene>
<comment type="caution">
    <text evidence="1">The sequence shown here is derived from an EMBL/GenBank/DDBJ whole genome shotgun (WGS) entry which is preliminary data.</text>
</comment>